<feature type="transmembrane region" description="Helical" evidence="1">
    <location>
        <begin position="71"/>
        <end position="97"/>
    </location>
</feature>
<name>A0A354YYH1_9FIRM</name>
<evidence type="ECO:0000313" key="2">
    <source>
        <dbReference type="EMBL" id="HBK54259.1"/>
    </source>
</evidence>
<dbReference type="Proteomes" id="UP000263273">
    <property type="component" value="Unassembled WGS sequence"/>
</dbReference>
<organism evidence="2 3">
    <name type="scientific">Syntrophomonas wolfei</name>
    <dbReference type="NCBI Taxonomy" id="863"/>
    <lineage>
        <taxon>Bacteria</taxon>
        <taxon>Bacillati</taxon>
        <taxon>Bacillota</taxon>
        <taxon>Clostridia</taxon>
        <taxon>Eubacteriales</taxon>
        <taxon>Syntrophomonadaceae</taxon>
        <taxon>Syntrophomonas</taxon>
    </lineage>
</organism>
<reference evidence="2 3" key="1">
    <citation type="journal article" date="2018" name="Nat. Biotechnol.">
        <title>A standardized bacterial taxonomy based on genome phylogeny substantially revises the tree of life.</title>
        <authorList>
            <person name="Parks D.H."/>
            <person name="Chuvochina M."/>
            <person name="Waite D.W."/>
            <person name="Rinke C."/>
            <person name="Skarshewski A."/>
            <person name="Chaumeil P.A."/>
            <person name="Hugenholtz P."/>
        </authorList>
    </citation>
    <scope>NUCLEOTIDE SEQUENCE [LARGE SCALE GENOMIC DNA]</scope>
    <source>
        <strain evidence="2">UBA10948</strain>
    </source>
</reference>
<evidence type="ECO:0000256" key="1">
    <source>
        <dbReference type="SAM" id="Phobius"/>
    </source>
</evidence>
<keyword evidence="1" id="KW-1133">Transmembrane helix</keyword>
<gene>
    <name evidence="2" type="ORF">DDZ44_10015</name>
</gene>
<comment type="caution">
    <text evidence="2">The sequence shown here is derived from an EMBL/GenBank/DDBJ whole genome shotgun (WGS) entry which is preliminary data.</text>
</comment>
<proteinExistence type="predicted"/>
<keyword evidence="1" id="KW-0812">Transmembrane</keyword>
<dbReference type="EMBL" id="DNZF01000217">
    <property type="protein sequence ID" value="HBK54259.1"/>
    <property type="molecule type" value="Genomic_DNA"/>
</dbReference>
<dbReference type="AlphaFoldDB" id="A0A354YYH1"/>
<keyword evidence="1" id="KW-0472">Membrane</keyword>
<accession>A0A354YYH1</accession>
<sequence>MVQIILRVSRLYIIQLFAFPAIWLSSYYPGMDIFLSILYFLLIALEARSAQNLKKRDILISIILWQGPATVLSLMLLSGINAGFWSLNAPFLLEFWATPLMALLSSFKGPLLAGKPLYYYCIITIPVLLGFYYYLLSIPLLLKQKNSIRWPF</sequence>
<evidence type="ECO:0000313" key="3">
    <source>
        <dbReference type="Proteomes" id="UP000263273"/>
    </source>
</evidence>
<feature type="transmembrane region" description="Helical" evidence="1">
    <location>
        <begin position="117"/>
        <end position="142"/>
    </location>
</feature>
<dbReference type="RefSeq" id="WP_061214173.1">
    <property type="nucleotide sequence ID" value="NZ_DHSN01000016.1"/>
</dbReference>
<protein>
    <submittedName>
        <fullName evidence="2">Uncharacterized protein</fullName>
    </submittedName>
</protein>